<dbReference type="GO" id="GO:0016740">
    <property type="term" value="F:transferase activity"/>
    <property type="evidence" value="ECO:0007669"/>
    <property type="project" value="UniProtKB-KW"/>
</dbReference>
<dbReference type="CDD" id="cd04179">
    <property type="entry name" value="DPM_DPG-synthase_like"/>
    <property type="match status" value="1"/>
</dbReference>
<feature type="domain" description="Glycosyltransferase 2-like" evidence="2">
    <location>
        <begin position="7"/>
        <end position="165"/>
    </location>
</feature>
<dbReference type="AlphaFoldDB" id="A0A1G6GCT6"/>
<dbReference type="SUPFAM" id="SSF53448">
    <property type="entry name" value="Nucleotide-diphospho-sugar transferases"/>
    <property type="match status" value="1"/>
</dbReference>
<protein>
    <submittedName>
        <fullName evidence="3">Glycosyltransferase involved in cell wall bisynthesis</fullName>
    </submittedName>
</protein>
<gene>
    <name evidence="3" type="ORF">GA0111570_10149</name>
</gene>
<sequence>MRSDVAFIIPVYNEETVVRGVVENVLRDYAHVVCVNDCSRDRSADEVEATGAYLVNHPINMGQGAALQTGIEFARRLRGVEYFVTYDADGQHRLEDVATMLDTIERTGDDIVMGSRFLGTEAVGMTRTKRAVLRMAVAFSNATSGLKLTDTHNGLRVFNRRVAEQMQITMPDMAHASEILEIVAKGKYRYREVPVTIVYTDYSRGKGQSIVNAINIAFDTLLRKVSR</sequence>
<name>A0A1G6GCT6_9ACTN</name>
<accession>A0A1G6GCT6</accession>
<keyword evidence="3" id="KW-0808">Transferase</keyword>
<dbReference type="InterPro" id="IPR029044">
    <property type="entry name" value="Nucleotide-diphossugar_trans"/>
</dbReference>
<comment type="similarity">
    <text evidence="1">Belongs to the glycosyltransferase 2 family.</text>
</comment>
<proteinExistence type="inferred from homology"/>
<dbReference type="EMBL" id="FMYF01000001">
    <property type="protein sequence ID" value="SDB79780.1"/>
    <property type="molecule type" value="Genomic_DNA"/>
</dbReference>
<dbReference type="Gene3D" id="3.90.550.10">
    <property type="entry name" value="Spore Coat Polysaccharide Biosynthesis Protein SpsA, Chain A"/>
    <property type="match status" value="1"/>
</dbReference>
<keyword evidence="4" id="KW-1185">Reference proteome</keyword>
<dbReference type="Pfam" id="PF00535">
    <property type="entry name" value="Glycos_transf_2"/>
    <property type="match status" value="1"/>
</dbReference>
<reference evidence="3 4" key="1">
    <citation type="submission" date="2016-06" db="EMBL/GenBank/DDBJ databases">
        <authorList>
            <person name="Olsen C.W."/>
            <person name="Carey S."/>
            <person name="Hinshaw L."/>
            <person name="Karasin A.I."/>
        </authorList>
    </citation>
    <scope>NUCLEOTIDE SEQUENCE [LARGE SCALE GENOMIC DNA]</scope>
    <source>
        <strain evidence="3 4">LZ-22</strain>
    </source>
</reference>
<dbReference type="STRING" id="1577474.GA0111570_10149"/>
<evidence type="ECO:0000256" key="1">
    <source>
        <dbReference type="ARBA" id="ARBA00006739"/>
    </source>
</evidence>
<evidence type="ECO:0000259" key="2">
    <source>
        <dbReference type="Pfam" id="PF00535"/>
    </source>
</evidence>
<evidence type="ECO:0000313" key="4">
    <source>
        <dbReference type="Proteomes" id="UP000199086"/>
    </source>
</evidence>
<dbReference type="RefSeq" id="WP_092605198.1">
    <property type="nucleotide sequence ID" value="NZ_FMYF01000001.1"/>
</dbReference>
<dbReference type="InterPro" id="IPR001173">
    <property type="entry name" value="Glyco_trans_2-like"/>
</dbReference>
<dbReference type="PANTHER" id="PTHR48090">
    <property type="entry name" value="UNDECAPRENYL-PHOSPHATE 4-DEOXY-4-FORMAMIDO-L-ARABINOSE TRANSFERASE-RELATED"/>
    <property type="match status" value="1"/>
</dbReference>
<dbReference type="OrthoDB" id="9810303at2"/>
<dbReference type="InterPro" id="IPR050256">
    <property type="entry name" value="Glycosyltransferase_2"/>
</dbReference>
<evidence type="ECO:0000313" key="3">
    <source>
        <dbReference type="EMBL" id="SDB79780.1"/>
    </source>
</evidence>
<organism evidence="3 4">
    <name type="scientific">Raineyella antarctica</name>
    <dbReference type="NCBI Taxonomy" id="1577474"/>
    <lineage>
        <taxon>Bacteria</taxon>
        <taxon>Bacillati</taxon>
        <taxon>Actinomycetota</taxon>
        <taxon>Actinomycetes</taxon>
        <taxon>Propionibacteriales</taxon>
        <taxon>Propionibacteriaceae</taxon>
        <taxon>Raineyella</taxon>
    </lineage>
</organism>
<dbReference type="PANTHER" id="PTHR48090:SF7">
    <property type="entry name" value="RFBJ PROTEIN"/>
    <property type="match status" value="1"/>
</dbReference>
<dbReference type="Proteomes" id="UP000199086">
    <property type="component" value="Unassembled WGS sequence"/>
</dbReference>